<feature type="domain" description="Extensin-like C-terminal" evidence="2">
    <location>
        <begin position="63"/>
        <end position="243"/>
    </location>
</feature>
<reference evidence="3 4" key="1">
    <citation type="submission" date="2017-11" db="EMBL/GenBank/DDBJ databases">
        <title>Complete genome sequence of Sphingomonas sp. Strain Cra20, a psychrotolerant potential plant growth promoting rhizobacteria.</title>
        <authorList>
            <person name="Luo Y."/>
        </authorList>
    </citation>
    <scope>NUCLEOTIDE SEQUENCE [LARGE SCALE GENOMIC DNA]</scope>
    <source>
        <strain evidence="3 4">Cra20</strain>
    </source>
</reference>
<keyword evidence="1" id="KW-1133">Transmembrane helix</keyword>
<organism evidence="3 4">
    <name type="scientific">Sphingomonas psychrotolerans</name>
    <dbReference type="NCBI Taxonomy" id="1327635"/>
    <lineage>
        <taxon>Bacteria</taxon>
        <taxon>Pseudomonadati</taxon>
        <taxon>Pseudomonadota</taxon>
        <taxon>Alphaproteobacteria</taxon>
        <taxon>Sphingomonadales</taxon>
        <taxon>Sphingomonadaceae</taxon>
        <taxon>Sphingomonas</taxon>
    </lineage>
</organism>
<dbReference type="Pfam" id="PF06904">
    <property type="entry name" value="Extensin-like_C"/>
    <property type="match status" value="1"/>
</dbReference>
<evidence type="ECO:0000313" key="4">
    <source>
        <dbReference type="Proteomes" id="UP000229081"/>
    </source>
</evidence>
<protein>
    <submittedName>
        <fullName evidence="3">Extensin</fullName>
    </submittedName>
</protein>
<gene>
    <name evidence="3" type="ORF">CVN68_18600</name>
</gene>
<accession>A0A2K8MP16</accession>
<sequence length="243" mass="26616">MKTLRQAILAVVIFAVLLLVFFAIYATVRNRPQDLPWTRLDLGQPIGAFTGRKLAGLTDNFAECRALLQSAGVRYTILPTVKSGERCGYVDGLRFAPGGAQRIGFSPARLGVSCPVAAGLAMWEWNVLQPAAQKHFGARVERVEHLGSYSCRRLYGRSAGDWSEHATADAIDVAGFRLSDGTHISVLGDWDKGGEKAAFLREVRTGGCKLFSTVLSPDYNAAHRDHLHLDQATRGEMGWRACR</sequence>
<dbReference type="InterPro" id="IPR009683">
    <property type="entry name" value="Extensin-like_C"/>
</dbReference>
<dbReference type="RefSeq" id="WP_100283518.1">
    <property type="nucleotide sequence ID" value="NZ_CP024923.1"/>
</dbReference>
<dbReference type="KEGG" id="sphc:CVN68_18600"/>
<keyword evidence="1" id="KW-0472">Membrane</keyword>
<proteinExistence type="predicted"/>
<dbReference type="Proteomes" id="UP000229081">
    <property type="component" value="Chromosome"/>
</dbReference>
<dbReference type="AlphaFoldDB" id="A0A2K8MP16"/>
<evidence type="ECO:0000256" key="1">
    <source>
        <dbReference type="SAM" id="Phobius"/>
    </source>
</evidence>
<feature type="transmembrane region" description="Helical" evidence="1">
    <location>
        <begin position="7"/>
        <end position="28"/>
    </location>
</feature>
<keyword evidence="1" id="KW-0812">Transmembrane</keyword>
<name>A0A2K8MP16_9SPHN</name>
<evidence type="ECO:0000313" key="3">
    <source>
        <dbReference type="EMBL" id="ATY33719.1"/>
    </source>
</evidence>
<evidence type="ECO:0000259" key="2">
    <source>
        <dbReference type="Pfam" id="PF06904"/>
    </source>
</evidence>
<dbReference type="EMBL" id="CP024923">
    <property type="protein sequence ID" value="ATY33719.1"/>
    <property type="molecule type" value="Genomic_DNA"/>
</dbReference>
<keyword evidence="4" id="KW-1185">Reference proteome</keyword>
<dbReference type="OrthoDB" id="9809788at2"/>